<organism evidence="4 5">
    <name type="scientific">Cryobacterium frigoriphilum</name>
    <dbReference type="NCBI Taxonomy" id="1259150"/>
    <lineage>
        <taxon>Bacteria</taxon>
        <taxon>Bacillati</taxon>
        <taxon>Actinomycetota</taxon>
        <taxon>Actinomycetes</taxon>
        <taxon>Micrococcales</taxon>
        <taxon>Microbacteriaceae</taxon>
        <taxon>Cryobacterium</taxon>
    </lineage>
</organism>
<dbReference type="GO" id="GO:0016020">
    <property type="term" value="C:membrane"/>
    <property type="evidence" value="ECO:0007669"/>
    <property type="project" value="UniProtKB-UniRule"/>
</dbReference>
<evidence type="ECO:0000256" key="2">
    <source>
        <dbReference type="SAM" id="MobiDB-lite"/>
    </source>
</evidence>
<reference evidence="4 5" key="1">
    <citation type="submission" date="2019-03" db="EMBL/GenBank/DDBJ databases">
        <title>Genomics of glacier-inhabiting Cryobacterium strains.</title>
        <authorList>
            <person name="Liu Q."/>
            <person name="Xin Y.-H."/>
        </authorList>
    </citation>
    <scope>NUCLEOTIDE SEQUENCE [LARGE SCALE GENOMIC DNA]</scope>
    <source>
        <strain evidence="4 5">Hh14</strain>
    </source>
</reference>
<evidence type="ECO:0000313" key="4">
    <source>
        <dbReference type="EMBL" id="TFD55166.1"/>
    </source>
</evidence>
<dbReference type="CDD" id="cd06462">
    <property type="entry name" value="Peptidase_S24_S26"/>
    <property type="match status" value="1"/>
</dbReference>
<dbReference type="AlphaFoldDB" id="A0A4V3IS50"/>
<keyword evidence="4" id="KW-0378">Hydrolase</keyword>
<dbReference type="OrthoDB" id="3178064at2"/>
<dbReference type="EC" id="3.4.21.89" evidence="1"/>
<keyword evidence="5" id="KW-1185">Reference proteome</keyword>
<dbReference type="GO" id="GO:0009003">
    <property type="term" value="F:signal peptidase activity"/>
    <property type="evidence" value="ECO:0007669"/>
    <property type="project" value="UniProtKB-EC"/>
</dbReference>
<protein>
    <recommendedName>
        <fullName evidence="1">Signal peptidase I</fullName>
        <ecNumber evidence="1">3.4.21.89</ecNumber>
    </recommendedName>
</protein>
<dbReference type="GO" id="GO:0006465">
    <property type="term" value="P:signal peptide processing"/>
    <property type="evidence" value="ECO:0007669"/>
    <property type="project" value="UniProtKB-UniRule"/>
</dbReference>
<dbReference type="InterPro" id="IPR001733">
    <property type="entry name" value="Peptidase_S26B"/>
</dbReference>
<feature type="transmembrane region" description="Helical" evidence="3">
    <location>
        <begin position="140"/>
        <end position="158"/>
    </location>
</feature>
<comment type="caution">
    <text evidence="4">The sequence shown here is derived from an EMBL/GenBank/DDBJ whole genome shotgun (WGS) entry which is preliminary data.</text>
</comment>
<evidence type="ECO:0000256" key="3">
    <source>
        <dbReference type="SAM" id="Phobius"/>
    </source>
</evidence>
<dbReference type="NCBIfam" id="TIGR02228">
    <property type="entry name" value="sigpep_I_arch"/>
    <property type="match status" value="1"/>
</dbReference>
<name>A0A4V3IS50_9MICO</name>
<dbReference type="GO" id="GO:0004252">
    <property type="term" value="F:serine-type endopeptidase activity"/>
    <property type="evidence" value="ECO:0007669"/>
    <property type="project" value="UniProtKB-UniRule"/>
</dbReference>
<keyword evidence="3" id="KW-0472">Membrane</keyword>
<evidence type="ECO:0000256" key="1">
    <source>
        <dbReference type="NCBIfam" id="TIGR02228"/>
    </source>
</evidence>
<feature type="transmembrane region" description="Helical" evidence="3">
    <location>
        <begin position="12"/>
        <end position="40"/>
    </location>
</feature>
<dbReference type="EMBL" id="SOHE01000013">
    <property type="protein sequence ID" value="TFD55166.1"/>
    <property type="molecule type" value="Genomic_DNA"/>
</dbReference>
<sequence length="365" mass="37304">MNRIATVSQEILLTLGAVLGVICILATLSAVFFGVTPLIFRSGSMSPAISTGALALAQEVPGADIRVGDIVSAINPQGTRVTHRVEGVSARGSGSYALTMRGDANEVADPERYIVTSTDRVVWHLDGLGFVVQEAQKPPYIFALGSLVGALLVFSVRYRRAARQATDGAESPNDPTEPTDDGAPTDPPEFDGIGIFGTDDVATAPIPTARPAAGVVVKTSAAVLLALALVGGLFAGQPTDTQAAFTDETRATSATLASSLDSSFKPSAVTCTATGPGSRDLTITWSVPTTTLPPTSYAVSGGPTASPTQASNSGKVSVTFAAASLAVNSYTVTVTANHFTNWPASATPLTVNIAGNGGNRRPTCP</sequence>
<proteinExistence type="predicted"/>
<dbReference type="RefSeq" id="WP_134517851.1">
    <property type="nucleotide sequence ID" value="NZ_SOHE01000013.1"/>
</dbReference>
<dbReference type="Proteomes" id="UP000297447">
    <property type="component" value="Unassembled WGS sequence"/>
</dbReference>
<keyword evidence="3" id="KW-0812">Transmembrane</keyword>
<feature type="region of interest" description="Disordered" evidence="2">
    <location>
        <begin position="163"/>
        <end position="194"/>
    </location>
</feature>
<keyword evidence="3" id="KW-1133">Transmembrane helix</keyword>
<gene>
    <name evidence="4" type="ORF">E3T55_01725</name>
</gene>
<evidence type="ECO:0000313" key="5">
    <source>
        <dbReference type="Proteomes" id="UP000297447"/>
    </source>
</evidence>
<accession>A0A4V3IS50</accession>